<keyword evidence="2" id="KW-0805">Transcription regulation</keyword>
<dbReference type="STRING" id="1404245.CGLY_05530"/>
<dbReference type="InterPro" id="IPR000551">
    <property type="entry name" value="MerR-type_HTH_dom"/>
</dbReference>
<accession>X5DQJ4</accession>
<dbReference type="SUPFAM" id="SSF46955">
    <property type="entry name" value="Putative DNA-binding domain"/>
    <property type="match status" value="1"/>
</dbReference>
<reference evidence="6 7" key="1">
    <citation type="journal article" date="2015" name="Int. J. Syst. Evol. Microbiol.">
        <title>Revisiting Corynebacterium glyciniphilum (ex Kubota et al., 1972) sp. nov., nom. rev., isolated from putrefied banana.</title>
        <authorList>
            <person name="Al-Dilaimi A."/>
            <person name="Bednarz H."/>
            <person name="Lomker A."/>
            <person name="Niehaus K."/>
            <person name="Kalinowski J."/>
            <person name="Ruckert C."/>
        </authorList>
    </citation>
    <scope>NUCLEOTIDE SEQUENCE [LARGE SCALE GENOMIC DNA]</scope>
    <source>
        <strain evidence="6">AJ 3170</strain>
    </source>
</reference>
<dbReference type="KEGG" id="cgy:CGLY_05530"/>
<evidence type="ECO:0000256" key="2">
    <source>
        <dbReference type="ARBA" id="ARBA00023015"/>
    </source>
</evidence>
<dbReference type="RefSeq" id="WP_038547175.1">
    <property type="nucleotide sequence ID" value="NZ_CP006842.1"/>
</dbReference>
<name>X5DQJ4_9CORY</name>
<keyword evidence="4" id="KW-0804">Transcription</keyword>
<dbReference type="GO" id="GO:0003700">
    <property type="term" value="F:DNA-binding transcription factor activity"/>
    <property type="evidence" value="ECO:0007669"/>
    <property type="project" value="InterPro"/>
</dbReference>
<evidence type="ECO:0000313" key="6">
    <source>
        <dbReference type="EMBL" id="AHW63554.1"/>
    </source>
</evidence>
<dbReference type="InterPro" id="IPR009061">
    <property type="entry name" value="DNA-bd_dom_put_sf"/>
</dbReference>
<dbReference type="HOGENOM" id="CLU_060077_4_0_11"/>
<protein>
    <submittedName>
        <fullName evidence="6">Transcriptional regulator, MerR-family</fullName>
    </submittedName>
</protein>
<dbReference type="PROSITE" id="PS50937">
    <property type="entry name" value="HTH_MERR_2"/>
    <property type="match status" value="1"/>
</dbReference>
<evidence type="ECO:0000256" key="3">
    <source>
        <dbReference type="ARBA" id="ARBA00023125"/>
    </source>
</evidence>
<sequence length="119" mass="13403">MLIGELADRTGVSTRALRHYEERGLLVPHRDTNDYRIYAEQDVVRVAQIQTMIAAGLGTDPIRRYIDCARTGNHGLSLEMCPDLRAELDALAAHLTMQQNTLEQKRERLCALSADHDDS</sequence>
<dbReference type="Gene3D" id="1.10.1660.10">
    <property type="match status" value="1"/>
</dbReference>
<keyword evidence="7" id="KW-1185">Reference proteome</keyword>
<dbReference type="OrthoDB" id="9802039at2"/>
<evidence type="ECO:0000256" key="1">
    <source>
        <dbReference type="ARBA" id="ARBA00022491"/>
    </source>
</evidence>
<dbReference type="Pfam" id="PF13411">
    <property type="entry name" value="MerR_1"/>
    <property type="match status" value="1"/>
</dbReference>
<dbReference type="EMBL" id="CP006842">
    <property type="protein sequence ID" value="AHW63554.1"/>
    <property type="molecule type" value="Genomic_DNA"/>
</dbReference>
<evidence type="ECO:0000256" key="4">
    <source>
        <dbReference type="ARBA" id="ARBA00023163"/>
    </source>
</evidence>
<dbReference type="PANTHER" id="PTHR30204">
    <property type="entry name" value="REDOX-CYCLING DRUG-SENSING TRANSCRIPTIONAL ACTIVATOR SOXR"/>
    <property type="match status" value="1"/>
</dbReference>
<dbReference type="PRINTS" id="PR00040">
    <property type="entry name" value="HTHMERR"/>
</dbReference>
<dbReference type="eggNOG" id="COG0789">
    <property type="taxonomic scope" value="Bacteria"/>
</dbReference>
<keyword evidence="3" id="KW-0238">DNA-binding</keyword>
<evidence type="ECO:0000259" key="5">
    <source>
        <dbReference type="PROSITE" id="PS50937"/>
    </source>
</evidence>
<dbReference type="InterPro" id="IPR047057">
    <property type="entry name" value="MerR_fam"/>
</dbReference>
<dbReference type="GO" id="GO:0003677">
    <property type="term" value="F:DNA binding"/>
    <property type="evidence" value="ECO:0007669"/>
    <property type="project" value="UniProtKB-KW"/>
</dbReference>
<dbReference type="Proteomes" id="UP000023703">
    <property type="component" value="Chromosome"/>
</dbReference>
<feature type="domain" description="HTH merR-type" evidence="5">
    <location>
        <begin position="1"/>
        <end position="68"/>
    </location>
</feature>
<organism evidence="6 7">
    <name type="scientific">Corynebacterium glyciniphilum AJ 3170</name>
    <dbReference type="NCBI Taxonomy" id="1404245"/>
    <lineage>
        <taxon>Bacteria</taxon>
        <taxon>Bacillati</taxon>
        <taxon>Actinomycetota</taxon>
        <taxon>Actinomycetes</taxon>
        <taxon>Mycobacteriales</taxon>
        <taxon>Corynebacteriaceae</taxon>
        <taxon>Corynebacterium</taxon>
    </lineage>
</organism>
<dbReference type="AlphaFoldDB" id="X5DQJ4"/>
<evidence type="ECO:0000313" key="7">
    <source>
        <dbReference type="Proteomes" id="UP000023703"/>
    </source>
</evidence>
<dbReference type="PROSITE" id="PS00552">
    <property type="entry name" value="HTH_MERR_1"/>
    <property type="match status" value="1"/>
</dbReference>
<keyword evidence="1" id="KW-0678">Repressor</keyword>
<gene>
    <name evidence="6" type="ORF">CGLY_05530</name>
</gene>
<dbReference type="SMART" id="SM00422">
    <property type="entry name" value="HTH_MERR"/>
    <property type="match status" value="1"/>
</dbReference>
<proteinExistence type="predicted"/>
<dbReference type="PANTHER" id="PTHR30204:SF69">
    <property type="entry name" value="MERR-FAMILY TRANSCRIPTIONAL REGULATOR"/>
    <property type="match status" value="1"/>
</dbReference>